<evidence type="ECO:0000313" key="3">
    <source>
        <dbReference type="Proteomes" id="UP000789901"/>
    </source>
</evidence>
<protein>
    <submittedName>
        <fullName evidence="2">13943_t:CDS:1</fullName>
    </submittedName>
</protein>
<reference evidence="2 3" key="1">
    <citation type="submission" date="2021-06" db="EMBL/GenBank/DDBJ databases">
        <authorList>
            <person name="Kallberg Y."/>
            <person name="Tangrot J."/>
            <person name="Rosling A."/>
        </authorList>
    </citation>
    <scope>NUCLEOTIDE SEQUENCE [LARGE SCALE GENOMIC DNA]</scope>
    <source>
        <strain evidence="2 3">120-4 pot B 10/14</strain>
    </source>
</reference>
<proteinExistence type="predicted"/>
<evidence type="ECO:0000256" key="1">
    <source>
        <dbReference type="SAM" id="Coils"/>
    </source>
</evidence>
<dbReference type="EMBL" id="CAJVQB010006584">
    <property type="protein sequence ID" value="CAG8687775.1"/>
    <property type="molecule type" value="Genomic_DNA"/>
</dbReference>
<accession>A0ABN7UXH0</accession>
<keyword evidence="1" id="KW-0175">Coiled coil</keyword>
<name>A0ABN7UXH0_GIGMA</name>
<evidence type="ECO:0000313" key="2">
    <source>
        <dbReference type="EMBL" id="CAG8687775.1"/>
    </source>
</evidence>
<keyword evidence="3" id="KW-1185">Reference proteome</keyword>
<comment type="caution">
    <text evidence="2">The sequence shown here is derived from an EMBL/GenBank/DDBJ whole genome shotgun (WGS) entry which is preliminary data.</text>
</comment>
<gene>
    <name evidence="2" type="ORF">GMARGA_LOCUS11308</name>
</gene>
<dbReference type="Proteomes" id="UP000789901">
    <property type="component" value="Unassembled WGS sequence"/>
</dbReference>
<organism evidence="2 3">
    <name type="scientific">Gigaspora margarita</name>
    <dbReference type="NCBI Taxonomy" id="4874"/>
    <lineage>
        <taxon>Eukaryota</taxon>
        <taxon>Fungi</taxon>
        <taxon>Fungi incertae sedis</taxon>
        <taxon>Mucoromycota</taxon>
        <taxon>Glomeromycotina</taxon>
        <taxon>Glomeromycetes</taxon>
        <taxon>Diversisporales</taxon>
        <taxon>Gigasporaceae</taxon>
        <taxon>Gigaspora</taxon>
    </lineage>
</organism>
<feature type="coiled-coil region" evidence="1">
    <location>
        <begin position="13"/>
        <end position="40"/>
    </location>
</feature>
<sequence length="289" mass="33817">MNTDTHPLFNCIFEETHSEIKDLNHELSQLQDIYQSKINEDILLNNIDDNYFNLQQIKEFQKIFFQCPIKYSKECNIKQQQRLEKYDDDAFLTKLKQKNCCQQNCLSTKINPQTALDRFHEIKAMSQSEMNLCFLGMIDGSIKGAKSISKVPKSYLVTNYNFSEVSICQPAWLIIHEIGKTKWEALCTHYQNYGLKLKVHALTGCSFRDDTREIIFLPACESKYSLYQIYDDVENGSDHEISISSFRKIWKKYLPGIKFLTARNDLCTLCKSMRFGAKYWPAIETEQKL</sequence>